<dbReference type="Pfam" id="PF17330">
    <property type="entry name" value="SWC7"/>
    <property type="match status" value="1"/>
</dbReference>
<proteinExistence type="predicted"/>
<dbReference type="InterPro" id="IPR020195">
    <property type="entry name" value="SWR1_Swc7"/>
</dbReference>
<organism evidence="2 3">
    <name type="scientific">Saccharomyces pastorianus</name>
    <name type="common">Lager yeast</name>
    <name type="synonym">Saccharomyces cerevisiae x Saccharomyces eubayanus</name>
    <dbReference type="NCBI Taxonomy" id="27292"/>
    <lineage>
        <taxon>Eukaryota</taxon>
        <taxon>Fungi</taxon>
        <taxon>Dikarya</taxon>
        <taxon>Ascomycota</taxon>
        <taxon>Saccharomycotina</taxon>
        <taxon>Saccharomycetes</taxon>
        <taxon>Saccharomycetales</taxon>
        <taxon>Saccharomycetaceae</taxon>
        <taxon>Saccharomyces</taxon>
    </lineage>
</organism>
<dbReference type="EMBL" id="CP049009">
    <property type="protein sequence ID" value="QID86938.1"/>
    <property type="molecule type" value="Genomic_DNA"/>
</dbReference>
<feature type="chain" id="PRO_5025619443" evidence="1">
    <location>
        <begin position="24"/>
        <end position="132"/>
    </location>
</feature>
<sequence length="132" mass="15325">MDCPLNIVLLLLQIILQRQQALSHRDKSLNLEELLKEPIIDNEILTEFKTHKLVQLYGPQYYRDISLRGLKTMVTDIFANGIQETAQPSDTDEPITVVSLANHYYAQRIDELQGRELPQLKEQLLNKLEHMT</sequence>
<evidence type="ECO:0000256" key="1">
    <source>
        <dbReference type="SAM" id="SignalP"/>
    </source>
</evidence>
<gene>
    <name evidence="2" type="primary">SWC7_2</name>
    <name evidence="2" type="ORF">GRS66_009591</name>
</gene>
<evidence type="ECO:0000313" key="2">
    <source>
        <dbReference type="EMBL" id="QID86938.1"/>
    </source>
</evidence>
<accession>A0A6C1EC64</accession>
<dbReference type="Proteomes" id="UP000501346">
    <property type="component" value="Chromosome SeXII"/>
</dbReference>
<dbReference type="OrthoDB" id="4067990at2759"/>
<reference evidence="2 3" key="1">
    <citation type="journal article" date="2019" name="BMC Genomics">
        <title>Chromosome level assembly and comparative genome analysis confirm lager-brewing yeasts originated from a single hybridization.</title>
        <authorList>
            <person name="Salazar A.N."/>
            <person name="Gorter de Vries A.R."/>
            <person name="van den Broek M."/>
            <person name="Brouwers N."/>
            <person name="de la Torre Cortes P."/>
            <person name="Kuijpers N.G.A."/>
            <person name="Daran J.G."/>
            <person name="Abeel T."/>
        </authorList>
    </citation>
    <scope>NUCLEOTIDE SEQUENCE [LARGE SCALE GENOMIC DNA]</scope>
    <source>
        <strain evidence="2 3">CBS 1483</strain>
    </source>
</reference>
<keyword evidence="1" id="KW-0732">Signal</keyword>
<evidence type="ECO:0000313" key="3">
    <source>
        <dbReference type="Proteomes" id="UP000501346"/>
    </source>
</evidence>
<name>A0A6C1EC64_SACPS</name>
<protein>
    <submittedName>
        <fullName evidence="2">SWR1-complex protein 7</fullName>
    </submittedName>
</protein>
<feature type="signal peptide" evidence="1">
    <location>
        <begin position="1"/>
        <end position="23"/>
    </location>
</feature>
<keyword evidence="3" id="KW-1185">Reference proteome</keyword>
<dbReference type="AlphaFoldDB" id="A0A6C1EC64"/>